<evidence type="ECO:0000313" key="1">
    <source>
        <dbReference type="EMBL" id="KAG6538509.1"/>
    </source>
</evidence>
<accession>A0A8J5I901</accession>
<comment type="caution">
    <text evidence="1">The sequence shown here is derived from an EMBL/GenBank/DDBJ whole genome shotgun (WGS) entry which is preliminary data.</text>
</comment>
<reference evidence="1 2" key="1">
    <citation type="submission" date="2020-08" db="EMBL/GenBank/DDBJ databases">
        <title>Plant Genome Project.</title>
        <authorList>
            <person name="Zhang R.-G."/>
        </authorList>
    </citation>
    <scope>NUCLEOTIDE SEQUENCE [LARGE SCALE GENOMIC DNA]</scope>
    <source>
        <tissue evidence="1">Rhizome</tissue>
    </source>
</reference>
<sequence length="99" mass="11359">MTAHILWLARLKEYHQLSLETKMFLSRIYAERCLGDIQDGFPWQQVMLFSATLSKEILSVCNSFAMADSVSEPRPSRQSGRSDLFDRQAIPLPFDHLGI</sequence>
<evidence type="ECO:0000313" key="2">
    <source>
        <dbReference type="Proteomes" id="UP000734854"/>
    </source>
</evidence>
<name>A0A8J5I901_ZINOF</name>
<organism evidence="1 2">
    <name type="scientific">Zingiber officinale</name>
    <name type="common">Ginger</name>
    <name type="synonym">Amomum zingiber</name>
    <dbReference type="NCBI Taxonomy" id="94328"/>
    <lineage>
        <taxon>Eukaryota</taxon>
        <taxon>Viridiplantae</taxon>
        <taxon>Streptophyta</taxon>
        <taxon>Embryophyta</taxon>
        <taxon>Tracheophyta</taxon>
        <taxon>Spermatophyta</taxon>
        <taxon>Magnoliopsida</taxon>
        <taxon>Liliopsida</taxon>
        <taxon>Zingiberales</taxon>
        <taxon>Zingiberaceae</taxon>
        <taxon>Zingiber</taxon>
    </lineage>
</organism>
<proteinExistence type="predicted"/>
<dbReference type="Proteomes" id="UP000734854">
    <property type="component" value="Unassembled WGS sequence"/>
</dbReference>
<keyword evidence="2" id="KW-1185">Reference proteome</keyword>
<dbReference type="EMBL" id="JACMSC010000001">
    <property type="protein sequence ID" value="KAG6538509.1"/>
    <property type="molecule type" value="Genomic_DNA"/>
</dbReference>
<gene>
    <name evidence="1" type="ORF">ZIOFF_003633</name>
</gene>
<dbReference type="AlphaFoldDB" id="A0A8J5I901"/>
<protein>
    <submittedName>
        <fullName evidence="1">Uncharacterized protein</fullName>
    </submittedName>
</protein>